<dbReference type="SUPFAM" id="SSF48425">
    <property type="entry name" value="Sec7 domain"/>
    <property type="match status" value="1"/>
</dbReference>
<dbReference type="PANTHER" id="PTHR10663:SF395">
    <property type="entry name" value="SEC7 DOMAIN CONTAINING PROTEIN"/>
    <property type="match status" value="1"/>
</dbReference>
<feature type="compositionally biased region" description="Polar residues" evidence="4">
    <location>
        <begin position="130"/>
        <end position="141"/>
    </location>
</feature>
<accession>A0ABQ9XMD7</accession>
<dbReference type="Pfam" id="PF01369">
    <property type="entry name" value="Sec7"/>
    <property type="match status" value="1"/>
</dbReference>
<evidence type="ECO:0000313" key="7">
    <source>
        <dbReference type="Proteomes" id="UP001281761"/>
    </source>
</evidence>
<dbReference type="InterPro" id="IPR032691">
    <property type="entry name" value="Mon2/Sec7/BIG1-like_HUS"/>
</dbReference>
<feature type="compositionally biased region" description="Basic and acidic residues" evidence="4">
    <location>
        <begin position="1544"/>
        <end position="1558"/>
    </location>
</feature>
<feature type="region of interest" description="Disordered" evidence="4">
    <location>
        <begin position="1339"/>
        <end position="1397"/>
    </location>
</feature>
<comment type="subcellular location">
    <subcellularLocation>
        <location evidence="1">Cytoplasm</location>
    </subcellularLocation>
</comment>
<dbReference type="Gene3D" id="1.10.1000.11">
    <property type="entry name" value="Arf Nucleotide-binding Site Opener,domain 2"/>
    <property type="match status" value="1"/>
</dbReference>
<keyword evidence="3" id="KW-0175">Coiled coil</keyword>
<reference evidence="6 7" key="1">
    <citation type="journal article" date="2022" name="bioRxiv">
        <title>Genomics of Preaxostyla Flagellates Illuminates Evolutionary Transitions and the Path Towards Mitochondrial Loss.</title>
        <authorList>
            <person name="Novak L.V.F."/>
            <person name="Treitli S.C."/>
            <person name="Pyrih J."/>
            <person name="Halakuc P."/>
            <person name="Pipaliya S.V."/>
            <person name="Vacek V."/>
            <person name="Brzon O."/>
            <person name="Soukal P."/>
            <person name="Eme L."/>
            <person name="Dacks J.B."/>
            <person name="Karnkowska A."/>
            <person name="Elias M."/>
            <person name="Hampl V."/>
        </authorList>
    </citation>
    <scope>NUCLEOTIDE SEQUENCE [LARGE SCALE GENOMIC DNA]</scope>
    <source>
        <strain evidence="6">NAU3</strain>
        <tissue evidence="6">Gut</tissue>
    </source>
</reference>
<name>A0ABQ9XMD7_9EUKA</name>
<sequence>MNAQDIAKAFKGVQDSLPLLRHKELKQSFESVHVFAHYQTQFLKKGHNNGEEQSKALKVLMKLFKAPFLRFIPKENELISIPEQKNDITPSQSPLIIRSTVADTQSEDIEQQIQSHQEESSNATAEDEQTTVPMTPTLNPMSPSPQPSPVDLSEPPSILDDLSRIISYLCRLGIKETTEHKQYYTNVNNPMITSELTAACETIKLLCLSCTHALLSSQTDIFKTQKMMMTVKREVIELILHNLGIIDLQVFRFSVAITSQVILLYELKFKDEISHILRVLMSIADLGADKQEGNTGITGISQIPEKVSIVELLIPAFKSETFLVNLFFSFDCDITQGCVFEGLVTAICDLAGFRGRKAGERISTGEGEYTIQKLELVSLKALATIVNTISKWSSEHAVPKQVPGRKDSRAFKEKPADQPSSGTAKTFDETRQQRHKMDRGIELFNKSFKKGIEYLTKEGMMENTPENIAKFIFDNETLSRSQIGEFFGQAGEFYIETTRCYLKLFNMEGITIDQALSKFLSTFRISGESQKIYRIMECFGDEYFEQNPDSFPSAECAFMIAYQCLILHSVAHTGMLAQLPKHVFVEQGQGQGVSDDYLREAYDRVISNEIKVFNDDDERTKAALADQKAKVKNKRQLERQMKEQTDEQRRLHAKLMWQKVSDLQRTQESGGVVLRSVALVNGNLAQVLHSSTLGEQTRGMFGVIGEPILKAVIAVLKSTKNDEAVKLCMDIARTFIDMACVFDLSDHIGMYVESLCLVVSGWGYDLWEKKHFEVCRLLLSLGHTRNLEDGTSGNGNMMRSNFILILGLSGVLNELLTIGERWKGKDEELKQLVARTKGATKEDRKDKETPNSNEEILAELFSGFSFPLSLQKQVAIITNATELVSSKVIGFQDVDSIFAASSDLTASAFVDFVEGLSIAAERVVGFLAEGVEAEAEIGSSQNGASTLSGVSCCFNVTLFFISKLIYICTSNNETRGVGVWDRVWPILSSHLLRIMVSIVCIQKSEDARKSQLEQIEAMIVATFRNVVLSMFARSDIRCPPPIPFFSAQSQSTSTSDPLSQSTALSEQLPWHELKGGADQRHRMGSSSRQEIFLRPFESLSSSGVTGNVRHLILDCVTLLAETYSPRLLSGWNTVFGVLKSTAGSLDTMNAGFGLIVWIIGHKMHCWLPFGMASAVSAVVAFIRNKFDGNVTRHGLLLLEYMFKVVSGKEDLGQGSLQRIEEDREAAAVSVGVQEKDRNMEISTDTEKALLKCLHQHLGVYDFDHLAEFVYPILLGLFDAASDIRREVQKASYELLFRLLAEMHEDVPGSFFRFIWRGVGRPILEDMRMQLMEMQFELGEEEKRKTQEEEGLLNQRQDAEKANSLQTGSLTQKGTRGSPMSVESTKLLDGSGKSAQKRGLGSGWVETIFVPVMSALIGFVGKHYIDLINAEGESPNRLGKSHNESEMEEKAEAVQPQSEPVHHPLLDLATLLSSFVILGDIKGEVGVALLGQLLIQTSRYLGKAEWDGILAILEQITNNIIPIQFDTNGMVATTSHSTPILPQQAKDRKKETSPQDDTKGTLYVSLNRQTVARRCVLQTEMMGMLEKMVLHLISDSPPKSDHVVNSGPRLETLKQLIWCMRKVVWYTRGLDRDMPVRTHIAISGIKQPHDPYSLKSLEGTATAILINTLFRISEGGESIPAEFAQRAKAMLMYEMFDILSFHAVLISIRTRLAEPALFGQCLHRAFVSADLAGWRKRIDKWQSEATAEIGSHEIATLVYLCLVSSLNVEKEMKTILPAVGHESEQDIKETTAASIVQRHVGFLDKLSQKHAQQSSTAAPLITQNDISNDTINFELISCLDGLKQTQTVACCLHTLHRMKREELIDLSSLLVPIVTTLTDSGSVECRRLSASLLQRLTVREKDAGNLSSNPFFGPAVMVLGGPYEINKSSIYGS</sequence>
<dbReference type="Pfam" id="PF09324">
    <property type="entry name" value="Sec7-like_HDS"/>
    <property type="match status" value="1"/>
</dbReference>
<dbReference type="SMART" id="SM00222">
    <property type="entry name" value="Sec7"/>
    <property type="match status" value="1"/>
</dbReference>
<dbReference type="EMBL" id="JARBJD010000090">
    <property type="protein sequence ID" value="KAK2953556.1"/>
    <property type="molecule type" value="Genomic_DNA"/>
</dbReference>
<evidence type="ECO:0000256" key="2">
    <source>
        <dbReference type="ARBA" id="ARBA00022490"/>
    </source>
</evidence>
<feature type="compositionally biased region" description="Basic and acidic residues" evidence="4">
    <location>
        <begin position="397"/>
        <end position="416"/>
    </location>
</feature>
<dbReference type="InterPro" id="IPR015403">
    <property type="entry name" value="Mon2/Sec7/BIG1-like_HDS"/>
</dbReference>
<evidence type="ECO:0000256" key="4">
    <source>
        <dbReference type="SAM" id="MobiDB-lite"/>
    </source>
</evidence>
<comment type="caution">
    <text evidence="6">The sequence shown here is derived from an EMBL/GenBank/DDBJ whole genome shotgun (WGS) entry which is preliminary data.</text>
</comment>
<organism evidence="6 7">
    <name type="scientific">Blattamonas nauphoetae</name>
    <dbReference type="NCBI Taxonomy" id="2049346"/>
    <lineage>
        <taxon>Eukaryota</taxon>
        <taxon>Metamonada</taxon>
        <taxon>Preaxostyla</taxon>
        <taxon>Oxymonadida</taxon>
        <taxon>Blattamonas</taxon>
    </lineage>
</organism>
<dbReference type="Gene3D" id="1.10.220.20">
    <property type="match status" value="1"/>
</dbReference>
<feature type="region of interest" description="Disordered" evidence="4">
    <location>
        <begin position="1533"/>
        <end position="1558"/>
    </location>
</feature>
<feature type="coiled-coil region" evidence="3">
    <location>
        <begin position="624"/>
        <end position="654"/>
    </location>
</feature>
<feature type="region of interest" description="Disordered" evidence="4">
    <location>
        <begin position="102"/>
        <end position="154"/>
    </location>
</feature>
<evidence type="ECO:0000313" key="6">
    <source>
        <dbReference type="EMBL" id="KAK2953556.1"/>
    </source>
</evidence>
<evidence type="ECO:0000259" key="5">
    <source>
        <dbReference type="PROSITE" id="PS50190"/>
    </source>
</evidence>
<dbReference type="InterPro" id="IPR023394">
    <property type="entry name" value="Sec7_C_sf"/>
</dbReference>
<protein>
    <submittedName>
        <fullName evidence="6">Brefeldin A-inhibited guanine nucleotide-exchange protein 1</fullName>
    </submittedName>
</protein>
<dbReference type="PROSITE" id="PS50190">
    <property type="entry name" value="SEC7"/>
    <property type="match status" value="1"/>
</dbReference>
<proteinExistence type="predicted"/>
<keyword evidence="7" id="KW-1185">Reference proteome</keyword>
<feature type="compositionally biased region" description="Polar residues" evidence="4">
    <location>
        <begin position="1362"/>
        <end position="1374"/>
    </location>
</feature>
<evidence type="ECO:0000256" key="3">
    <source>
        <dbReference type="SAM" id="Coils"/>
    </source>
</evidence>
<dbReference type="PANTHER" id="PTHR10663">
    <property type="entry name" value="GUANYL-NUCLEOTIDE EXCHANGE FACTOR"/>
    <property type="match status" value="1"/>
</dbReference>
<gene>
    <name evidence="6" type="ORF">BLNAU_11556</name>
</gene>
<dbReference type="InterPro" id="IPR000904">
    <property type="entry name" value="Sec7_dom"/>
</dbReference>
<evidence type="ECO:0000256" key="1">
    <source>
        <dbReference type="ARBA" id="ARBA00004496"/>
    </source>
</evidence>
<feature type="domain" description="SEC7" evidence="5">
    <location>
        <begin position="426"/>
        <end position="634"/>
    </location>
</feature>
<dbReference type="Pfam" id="PF12783">
    <property type="entry name" value="Sec7-like_HUS"/>
    <property type="match status" value="1"/>
</dbReference>
<dbReference type="Proteomes" id="UP001281761">
    <property type="component" value="Unassembled WGS sequence"/>
</dbReference>
<keyword evidence="2" id="KW-0963">Cytoplasm</keyword>
<dbReference type="InterPro" id="IPR035999">
    <property type="entry name" value="Sec7_dom_sf"/>
</dbReference>
<dbReference type="CDD" id="cd00171">
    <property type="entry name" value="Sec7"/>
    <property type="match status" value="1"/>
</dbReference>
<feature type="region of interest" description="Disordered" evidence="4">
    <location>
        <begin position="397"/>
        <end position="433"/>
    </location>
</feature>